<evidence type="ECO:0000313" key="2">
    <source>
        <dbReference type="Proteomes" id="UP000562254"/>
    </source>
</evidence>
<evidence type="ECO:0000313" key="1">
    <source>
        <dbReference type="EMBL" id="MBB5691441.1"/>
    </source>
</evidence>
<comment type="caution">
    <text evidence="1">The sequence shown here is derived from an EMBL/GenBank/DDBJ whole genome shotgun (WGS) entry which is preliminary data.</text>
</comment>
<gene>
    <name evidence="1" type="ORF">FHS88_003598</name>
</gene>
<name>A0A840Y656_9PROT</name>
<accession>A0A840Y656</accession>
<dbReference type="AlphaFoldDB" id="A0A840Y656"/>
<sequence length="140" mass="14469">MPNPPKAPVARLAGVVRPGEPRPMPEQDMPDHVAVLREGAEGWRSVPVAPGMALHDGDVVRLKGGHFGALGARAFTVGSPGFGDPFGAAPAALDLLPHEAVHTVQQGYGVVPLNDADAERIEREAEAAEALTPPKGPGGR</sequence>
<dbReference type="EMBL" id="JACIJE010000012">
    <property type="protein sequence ID" value="MBB5691441.1"/>
    <property type="molecule type" value="Genomic_DNA"/>
</dbReference>
<proteinExistence type="predicted"/>
<dbReference type="RefSeq" id="WP_184486830.1">
    <property type="nucleotide sequence ID" value="NZ_JAAEDJ010000284.1"/>
</dbReference>
<dbReference type="Proteomes" id="UP000562254">
    <property type="component" value="Unassembled WGS sequence"/>
</dbReference>
<keyword evidence="2" id="KW-1185">Reference proteome</keyword>
<organism evidence="1 2">
    <name type="scientific">Neoroseomonas alkaliterrae</name>
    <dbReference type="NCBI Taxonomy" id="1452450"/>
    <lineage>
        <taxon>Bacteria</taxon>
        <taxon>Pseudomonadati</taxon>
        <taxon>Pseudomonadota</taxon>
        <taxon>Alphaproteobacteria</taxon>
        <taxon>Acetobacterales</taxon>
        <taxon>Acetobacteraceae</taxon>
        <taxon>Neoroseomonas</taxon>
    </lineage>
</organism>
<evidence type="ECO:0008006" key="3">
    <source>
        <dbReference type="Google" id="ProtNLM"/>
    </source>
</evidence>
<reference evidence="1 2" key="1">
    <citation type="submission" date="2020-08" db="EMBL/GenBank/DDBJ databases">
        <title>Genomic Encyclopedia of Type Strains, Phase IV (KMG-IV): sequencing the most valuable type-strain genomes for metagenomic binning, comparative biology and taxonomic classification.</title>
        <authorList>
            <person name="Goeker M."/>
        </authorList>
    </citation>
    <scope>NUCLEOTIDE SEQUENCE [LARGE SCALE GENOMIC DNA]</scope>
    <source>
        <strain evidence="1 2">DSM 25895</strain>
    </source>
</reference>
<protein>
    <recommendedName>
        <fullName evidence="3">DUF4157 domain-containing protein</fullName>
    </recommendedName>
</protein>